<feature type="compositionally biased region" description="Basic and acidic residues" evidence="1">
    <location>
        <begin position="25"/>
        <end position="55"/>
    </location>
</feature>
<evidence type="ECO:0000313" key="2">
    <source>
        <dbReference type="EMBL" id="BBU20977.1"/>
    </source>
</evidence>
<feature type="region of interest" description="Disordered" evidence="1">
    <location>
        <begin position="1"/>
        <end position="88"/>
    </location>
</feature>
<dbReference type="KEGG" id="mxe:MYXE_07660"/>
<dbReference type="Proteomes" id="UP000464624">
    <property type="component" value="Chromosome"/>
</dbReference>
<reference evidence="2 3" key="1">
    <citation type="submission" date="2019-12" db="EMBL/GenBank/DDBJ databases">
        <title>Complete genome sequence of Mycolicibacterium xenopi str. JCM15661T.</title>
        <authorList>
            <person name="Yoshida M."/>
            <person name="Fukano H."/>
            <person name="Asakura T."/>
            <person name="Hoshino Y."/>
        </authorList>
    </citation>
    <scope>NUCLEOTIDE SEQUENCE [LARGE SCALE GENOMIC DNA]</scope>
    <source>
        <strain evidence="2 3">JCM 15661T</strain>
    </source>
</reference>
<protein>
    <submittedName>
        <fullName evidence="2">Uncharacterized protein</fullName>
    </submittedName>
</protein>
<gene>
    <name evidence="2" type="ORF">MYXE_07660</name>
</gene>
<evidence type="ECO:0000256" key="1">
    <source>
        <dbReference type="SAM" id="MobiDB-lite"/>
    </source>
</evidence>
<accession>A0AAD1LZM6</accession>
<organism evidence="2 3">
    <name type="scientific">Mycobacterium xenopi</name>
    <dbReference type="NCBI Taxonomy" id="1789"/>
    <lineage>
        <taxon>Bacteria</taxon>
        <taxon>Bacillati</taxon>
        <taxon>Actinomycetota</taxon>
        <taxon>Actinomycetes</taxon>
        <taxon>Mycobacteriales</taxon>
        <taxon>Mycobacteriaceae</taxon>
        <taxon>Mycobacterium</taxon>
    </lineage>
</organism>
<proteinExistence type="predicted"/>
<sequence length="88" mass="9757">MLEHDRENAQKMDEALSALETFTFDEPKARPDDKITGDDDRKQVRPVDRTWKRDPAPTPDPRNPSTGGVPDPVGKLGLPNYNPGSLSS</sequence>
<evidence type="ECO:0000313" key="3">
    <source>
        <dbReference type="Proteomes" id="UP000464624"/>
    </source>
</evidence>
<dbReference type="EMBL" id="AP022314">
    <property type="protein sequence ID" value="BBU20977.1"/>
    <property type="molecule type" value="Genomic_DNA"/>
</dbReference>
<feature type="compositionally biased region" description="Basic and acidic residues" evidence="1">
    <location>
        <begin position="1"/>
        <end position="14"/>
    </location>
</feature>
<name>A0AAD1LZM6_MYCXE</name>
<dbReference type="AlphaFoldDB" id="A0AAD1LZM6"/>